<dbReference type="InterPro" id="IPR050763">
    <property type="entry name" value="ABC_transporter_ATP-binding"/>
</dbReference>
<dbReference type="SMART" id="SM00382">
    <property type="entry name" value="AAA"/>
    <property type="match status" value="1"/>
</dbReference>
<name>A0A9D2G5M1_9FIRM</name>
<sequence>MDIIEAEGLKKSYGETQAVRGISFRVERGSLFSFLGVNGAGKSTTINILCSILPKDEGSVHICGFDLDRDARAIKQRVGVVFQRTVLDDRLTVRENLLTRASFYGIGGRAWKQRLAELDGMLSLADILDRPFGKLSGGQRRRADIARGLIHTPELLFLDEPTTGLDPQTRRTVWQTVQRLRRETQMTVFLTTHYMEEADASDRVMILDRGAIAADGSPQELKNRYSESSLKLYGDLSVLRARMQEVGIAAEEGENCLTVSCESAERARAFLAEHPDLCQDFEYVKGSMD</sequence>
<feature type="non-terminal residue" evidence="6">
    <location>
        <position position="289"/>
    </location>
</feature>
<dbReference type="PROSITE" id="PS50893">
    <property type="entry name" value="ABC_TRANSPORTER_2"/>
    <property type="match status" value="1"/>
</dbReference>
<dbReference type="AlphaFoldDB" id="A0A9D2G5M1"/>
<dbReference type="Pfam" id="PF00005">
    <property type="entry name" value="ABC_tran"/>
    <property type="match status" value="1"/>
</dbReference>
<evidence type="ECO:0000256" key="4">
    <source>
        <dbReference type="ARBA" id="ARBA00022840"/>
    </source>
</evidence>
<evidence type="ECO:0000256" key="1">
    <source>
        <dbReference type="ARBA" id="ARBA00005417"/>
    </source>
</evidence>
<reference evidence="6" key="1">
    <citation type="journal article" date="2021" name="PeerJ">
        <title>Extensive microbial diversity within the chicken gut microbiome revealed by metagenomics and culture.</title>
        <authorList>
            <person name="Gilroy R."/>
            <person name="Ravi A."/>
            <person name="Getino M."/>
            <person name="Pursley I."/>
            <person name="Horton D.L."/>
            <person name="Alikhan N.F."/>
            <person name="Baker D."/>
            <person name="Gharbi K."/>
            <person name="Hall N."/>
            <person name="Watson M."/>
            <person name="Adriaenssens E.M."/>
            <person name="Foster-Nyarko E."/>
            <person name="Jarju S."/>
            <person name="Secka A."/>
            <person name="Antonio M."/>
            <person name="Oren A."/>
            <person name="Chaudhuri R.R."/>
            <person name="La Ragione R."/>
            <person name="Hildebrand F."/>
            <person name="Pallen M.J."/>
        </authorList>
    </citation>
    <scope>NUCLEOTIDE SEQUENCE</scope>
    <source>
        <strain evidence="6">ChiW7-2402</strain>
    </source>
</reference>
<keyword evidence="2" id="KW-0813">Transport</keyword>
<dbReference type="Proteomes" id="UP000824102">
    <property type="component" value="Unassembled WGS sequence"/>
</dbReference>
<feature type="domain" description="ABC transporter" evidence="5">
    <location>
        <begin position="4"/>
        <end position="234"/>
    </location>
</feature>
<keyword evidence="3" id="KW-0547">Nucleotide-binding</keyword>
<dbReference type="Gene3D" id="3.40.50.300">
    <property type="entry name" value="P-loop containing nucleotide triphosphate hydrolases"/>
    <property type="match status" value="1"/>
</dbReference>
<evidence type="ECO:0000256" key="3">
    <source>
        <dbReference type="ARBA" id="ARBA00022741"/>
    </source>
</evidence>
<dbReference type="PANTHER" id="PTHR42711">
    <property type="entry name" value="ABC TRANSPORTER ATP-BINDING PROTEIN"/>
    <property type="match status" value="1"/>
</dbReference>
<dbReference type="InterPro" id="IPR003439">
    <property type="entry name" value="ABC_transporter-like_ATP-bd"/>
</dbReference>
<evidence type="ECO:0000313" key="7">
    <source>
        <dbReference type="Proteomes" id="UP000824102"/>
    </source>
</evidence>
<dbReference type="InterPro" id="IPR003593">
    <property type="entry name" value="AAA+_ATPase"/>
</dbReference>
<accession>A0A9D2G5M1</accession>
<gene>
    <name evidence="6" type="ORF">H9964_04680</name>
</gene>
<reference evidence="6" key="2">
    <citation type="submission" date="2021-04" db="EMBL/GenBank/DDBJ databases">
        <authorList>
            <person name="Gilroy R."/>
        </authorList>
    </citation>
    <scope>NUCLEOTIDE SEQUENCE</scope>
    <source>
        <strain evidence="6">ChiW7-2402</strain>
    </source>
</reference>
<dbReference type="GO" id="GO:0005524">
    <property type="term" value="F:ATP binding"/>
    <property type="evidence" value="ECO:0007669"/>
    <property type="project" value="UniProtKB-KW"/>
</dbReference>
<dbReference type="EMBL" id="DXBB01000066">
    <property type="protein sequence ID" value="HIZ72857.1"/>
    <property type="molecule type" value="Genomic_DNA"/>
</dbReference>
<organism evidence="6 7">
    <name type="scientific">Candidatus Gallimonas intestinavium</name>
    <dbReference type="NCBI Taxonomy" id="2838603"/>
    <lineage>
        <taxon>Bacteria</taxon>
        <taxon>Bacillati</taxon>
        <taxon>Bacillota</taxon>
        <taxon>Clostridia</taxon>
        <taxon>Candidatus Gallimonas</taxon>
    </lineage>
</organism>
<dbReference type="InterPro" id="IPR027417">
    <property type="entry name" value="P-loop_NTPase"/>
</dbReference>
<protein>
    <submittedName>
        <fullName evidence="6">ATP-binding cassette domain-containing protein</fullName>
    </submittedName>
</protein>
<comment type="similarity">
    <text evidence="1">Belongs to the ABC transporter superfamily.</text>
</comment>
<dbReference type="PROSITE" id="PS00211">
    <property type="entry name" value="ABC_TRANSPORTER_1"/>
    <property type="match status" value="1"/>
</dbReference>
<keyword evidence="4 6" id="KW-0067">ATP-binding</keyword>
<evidence type="ECO:0000256" key="2">
    <source>
        <dbReference type="ARBA" id="ARBA00022448"/>
    </source>
</evidence>
<comment type="caution">
    <text evidence="6">The sequence shown here is derived from an EMBL/GenBank/DDBJ whole genome shotgun (WGS) entry which is preliminary data.</text>
</comment>
<dbReference type="SUPFAM" id="SSF52540">
    <property type="entry name" value="P-loop containing nucleoside triphosphate hydrolases"/>
    <property type="match status" value="1"/>
</dbReference>
<dbReference type="PANTHER" id="PTHR42711:SF5">
    <property type="entry name" value="ABC TRANSPORTER ATP-BINDING PROTEIN NATA"/>
    <property type="match status" value="1"/>
</dbReference>
<proteinExistence type="inferred from homology"/>
<evidence type="ECO:0000313" key="6">
    <source>
        <dbReference type="EMBL" id="HIZ72857.1"/>
    </source>
</evidence>
<dbReference type="InterPro" id="IPR017871">
    <property type="entry name" value="ABC_transporter-like_CS"/>
</dbReference>
<evidence type="ECO:0000259" key="5">
    <source>
        <dbReference type="PROSITE" id="PS50893"/>
    </source>
</evidence>
<dbReference type="GO" id="GO:0016887">
    <property type="term" value="F:ATP hydrolysis activity"/>
    <property type="evidence" value="ECO:0007669"/>
    <property type="project" value="InterPro"/>
</dbReference>